<dbReference type="SMART" id="SM00704">
    <property type="entry name" value="ZnF_CDGSH"/>
    <property type="match status" value="1"/>
</dbReference>
<dbReference type="Gene3D" id="3.30.70.20">
    <property type="match status" value="1"/>
</dbReference>
<dbReference type="EMBL" id="JACIJO010000003">
    <property type="protein sequence ID" value="MBB6328221.1"/>
    <property type="molecule type" value="Genomic_DNA"/>
</dbReference>
<keyword evidence="1" id="KW-0001">2Fe-2S</keyword>
<dbReference type="RefSeq" id="WP_184496993.1">
    <property type="nucleotide sequence ID" value="NZ_JACIJO010000003.1"/>
</dbReference>
<organism evidence="6 7">
    <name type="scientific">Algoriphagus iocasae</name>
    <dbReference type="NCBI Taxonomy" id="1836499"/>
    <lineage>
        <taxon>Bacteria</taxon>
        <taxon>Pseudomonadati</taxon>
        <taxon>Bacteroidota</taxon>
        <taxon>Cytophagia</taxon>
        <taxon>Cytophagales</taxon>
        <taxon>Cyclobacteriaceae</taxon>
        <taxon>Algoriphagus</taxon>
    </lineage>
</organism>
<protein>
    <submittedName>
        <fullName evidence="6">Putative Fe-S cluster protein YjdI</fullName>
    </submittedName>
</protein>
<dbReference type="Proteomes" id="UP000588604">
    <property type="component" value="Unassembled WGS sequence"/>
</dbReference>
<evidence type="ECO:0000256" key="1">
    <source>
        <dbReference type="ARBA" id="ARBA00022714"/>
    </source>
</evidence>
<dbReference type="GO" id="GO:0051537">
    <property type="term" value="F:2 iron, 2 sulfur cluster binding"/>
    <property type="evidence" value="ECO:0007669"/>
    <property type="project" value="UniProtKB-KW"/>
</dbReference>
<dbReference type="Pfam" id="PF06902">
    <property type="entry name" value="Fer4_19"/>
    <property type="match status" value="1"/>
</dbReference>
<gene>
    <name evidence="6" type="ORF">FHS59_003864</name>
</gene>
<dbReference type="GO" id="GO:0005737">
    <property type="term" value="C:cytoplasm"/>
    <property type="evidence" value="ECO:0007669"/>
    <property type="project" value="UniProtKB-ARBA"/>
</dbReference>
<sequence>MTEPIKKEYSNGELTVVWEPHKCIHSKKCVTGLPAVFDFNRRPWIKADSADSETIAKQIDTCPSGALSYYYLDKEKEKSQETSEVQKVEVTQNGPLLVHGKLHIQTSEGEHISDKKITAFCRCGGSQNKPFCDGTHKKIDFKG</sequence>
<evidence type="ECO:0000256" key="2">
    <source>
        <dbReference type="ARBA" id="ARBA00022723"/>
    </source>
</evidence>
<keyword evidence="3" id="KW-0408">Iron</keyword>
<dbReference type="InterPro" id="IPR010693">
    <property type="entry name" value="Divergent_4Fe-4S_mono-cluster"/>
</dbReference>
<dbReference type="InterPro" id="IPR042216">
    <property type="entry name" value="MitoNEET_CISD"/>
</dbReference>
<evidence type="ECO:0000259" key="5">
    <source>
        <dbReference type="SMART" id="SM00704"/>
    </source>
</evidence>
<feature type="domain" description="Iron-binding zinc finger CDGSH type" evidence="5">
    <location>
        <begin position="105"/>
        <end position="142"/>
    </location>
</feature>
<evidence type="ECO:0000256" key="3">
    <source>
        <dbReference type="ARBA" id="ARBA00023004"/>
    </source>
</evidence>
<keyword evidence="2" id="KW-0479">Metal-binding</keyword>
<dbReference type="Gene3D" id="3.40.5.90">
    <property type="entry name" value="CDGSH iron-sulfur domain, mitoNEET-type"/>
    <property type="match status" value="1"/>
</dbReference>
<evidence type="ECO:0000313" key="6">
    <source>
        <dbReference type="EMBL" id="MBB6328221.1"/>
    </source>
</evidence>
<proteinExistence type="predicted"/>
<keyword evidence="4" id="KW-0411">Iron-sulfur</keyword>
<dbReference type="Pfam" id="PF09360">
    <property type="entry name" value="zf-CDGSH"/>
    <property type="match status" value="1"/>
</dbReference>
<comment type="caution">
    <text evidence="6">The sequence shown here is derived from an EMBL/GenBank/DDBJ whole genome shotgun (WGS) entry which is preliminary data.</text>
</comment>
<name>A0A841N224_9BACT</name>
<evidence type="ECO:0000256" key="4">
    <source>
        <dbReference type="ARBA" id="ARBA00023014"/>
    </source>
</evidence>
<accession>A0A841N224</accession>
<dbReference type="InterPro" id="IPR018967">
    <property type="entry name" value="FeS-contain_CDGSH-typ"/>
</dbReference>
<reference evidence="6 7" key="1">
    <citation type="submission" date="2020-08" db="EMBL/GenBank/DDBJ databases">
        <title>Genomic Encyclopedia of Type Strains, Phase IV (KMG-IV): sequencing the most valuable type-strain genomes for metagenomic binning, comparative biology and taxonomic classification.</title>
        <authorList>
            <person name="Goeker M."/>
        </authorList>
    </citation>
    <scope>NUCLEOTIDE SEQUENCE [LARGE SCALE GENOMIC DNA]</scope>
    <source>
        <strain evidence="6 7">DSM 102044</strain>
    </source>
</reference>
<evidence type="ECO:0000313" key="7">
    <source>
        <dbReference type="Proteomes" id="UP000588604"/>
    </source>
</evidence>
<dbReference type="GO" id="GO:0046872">
    <property type="term" value="F:metal ion binding"/>
    <property type="evidence" value="ECO:0007669"/>
    <property type="project" value="UniProtKB-KW"/>
</dbReference>
<keyword evidence="7" id="KW-1185">Reference proteome</keyword>
<dbReference type="AlphaFoldDB" id="A0A841N224"/>